<organism evidence="12 13">
    <name type="scientific">Leishmania tarentolae</name>
    <name type="common">Sauroleishmania tarentolae</name>
    <dbReference type="NCBI Taxonomy" id="5689"/>
    <lineage>
        <taxon>Eukaryota</taxon>
        <taxon>Discoba</taxon>
        <taxon>Euglenozoa</taxon>
        <taxon>Kinetoplastea</taxon>
        <taxon>Metakinetoplastina</taxon>
        <taxon>Trypanosomatida</taxon>
        <taxon>Trypanosomatidae</taxon>
        <taxon>Leishmaniinae</taxon>
        <taxon>Leishmania</taxon>
        <taxon>lizard Leishmania</taxon>
    </lineage>
</organism>
<evidence type="ECO:0000256" key="4">
    <source>
        <dbReference type="ARBA" id="ARBA00022502"/>
    </source>
</evidence>
<keyword evidence="8 11" id="KW-1133">Transmembrane helix</keyword>
<feature type="transmembrane region" description="Helical" evidence="11">
    <location>
        <begin position="613"/>
        <end position="631"/>
    </location>
</feature>
<evidence type="ECO:0000256" key="1">
    <source>
        <dbReference type="ARBA" id="ARBA00004477"/>
    </source>
</evidence>
<dbReference type="PANTHER" id="PTHR23071">
    <property type="entry name" value="PHOSPHATIDYLINOSITOL GLYCAN"/>
    <property type="match status" value="1"/>
</dbReference>
<dbReference type="Gene3D" id="3.40.720.10">
    <property type="entry name" value="Alkaline Phosphatase, subunit A"/>
    <property type="match status" value="1"/>
</dbReference>
<dbReference type="PANTHER" id="PTHR23071:SF1">
    <property type="entry name" value="GPI ETHANOLAMINE PHOSPHATE TRANSFERASE 3"/>
    <property type="match status" value="1"/>
</dbReference>
<feature type="transmembrane region" description="Helical" evidence="11">
    <location>
        <begin position="7"/>
        <end position="27"/>
    </location>
</feature>
<dbReference type="UniPathway" id="UPA00196"/>
<evidence type="ECO:0000313" key="12">
    <source>
        <dbReference type="EMBL" id="GET88876.1"/>
    </source>
</evidence>
<sequence length="976" mass="106436">MAPHYSFSWWPVVLVMALYTGSVLLFTTSMLSTSTVMRTGATEPCPEPKPPPVEQVVLILIDALRPDFVLSSLRPFSGTGGECTQHDDALANQRLDGNYTRPTLHYIEESLRSNRSASVSFFLVADAPTTTAQRIKAIATGTMPAFLEAGSNFNSEAIVTDSIVRQMNGSAVLLGDDTWEKMFPNTPAWRHWKKAVGVPSFDVADFDTNDNAVLGEIYSVLAAETPEAVARASVTSHAEAEESEGHARLVVAHFLGIDHVGHRLDSNNPFMDRKILQLDQMLRNVSQVLRERATSMNTMLLVLGDHGMTNSGDHGGGSAQETDTFLFAEYFPGTDADATHAHPPVSSGSNLVRAQELIGKRWREGVDAEFHRLRSCHARAGVPRNRLGATYQVDVTSTIAVLLGKPIPYSNLGRVIPEVMVLANASADIDTVERCNLRQLRRYFKESEMKVPRDASWTKPAMSVTQQLAHMSLYARRTRTDVSPLGMFVGSTGLLLCAMSFLWSPTVRAHILPGSGAGWLMRWTTVTVLLRLCSVFSNSFIVNEDSEVLGLLSSLLVILLVPRVLEWRTQRRSNRAGSSSAREGAKRITEQQPHRLTRFDGIRCLDTILSRDTMFLGLLIVGLRIGVPMLLRYRSHITHTVETESALDRALLTFPACLRIQRAGIVFGGVMWSVLYPHHVRRTAVAVTCLCLALVYHVPVAHHVVPLVCIAAYPLACEWMMLPSESQRRARSPKTSLAASPGHIAYAYFVTVLWLSSLCNERVVTAIVVALYGTSLPSLCCLLRAEPVVTQGLVLHFSAFVAFFAEGHQCMLNTIDWNASTVGMPGYNMYAGGVLVLSRTFHTFFLVPFALRAWPGATVEVAHASADAAAAAAMSEDNDGDIDIAACGQAKKGQASVSPAALSIPAPRALGSTTVVIIIYTYIMLAQSAISCFSGYIQKSHLMLFPIFCPKLLFDGVIALLTGAAALLALIGHPPP</sequence>
<dbReference type="InterPro" id="IPR037675">
    <property type="entry name" value="PIG-O_N"/>
</dbReference>
<evidence type="ECO:0000256" key="10">
    <source>
        <dbReference type="ARBA" id="ARBA00023180"/>
    </source>
</evidence>
<protein>
    <submittedName>
        <fullName evidence="12">Uncharacterized protein</fullName>
    </submittedName>
</protein>
<comment type="subcellular location">
    <subcellularLocation>
        <location evidence="1">Endoplasmic reticulum membrane</location>
        <topology evidence="1">Multi-pass membrane protein</topology>
    </subcellularLocation>
</comment>
<evidence type="ECO:0000256" key="8">
    <source>
        <dbReference type="ARBA" id="ARBA00022989"/>
    </source>
</evidence>
<dbReference type="GO" id="GO:0006506">
    <property type="term" value="P:GPI anchor biosynthetic process"/>
    <property type="evidence" value="ECO:0007669"/>
    <property type="project" value="UniProtKB-UniPathway"/>
</dbReference>
<feature type="transmembrane region" description="Helical" evidence="11">
    <location>
        <begin position="735"/>
        <end position="757"/>
    </location>
</feature>
<keyword evidence="4" id="KW-0337">GPI-anchor biosynthesis</keyword>
<dbReference type="InterPro" id="IPR002591">
    <property type="entry name" value="Phosphodiest/P_Trfase"/>
</dbReference>
<feature type="transmembrane region" description="Helical" evidence="11">
    <location>
        <begin position="485"/>
        <end position="503"/>
    </location>
</feature>
<evidence type="ECO:0000256" key="11">
    <source>
        <dbReference type="SAM" id="Phobius"/>
    </source>
</evidence>
<feature type="transmembrane region" description="Helical" evidence="11">
    <location>
        <begin position="763"/>
        <end position="783"/>
    </location>
</feature>
<keyword evidence="13" id="KW-1185">Reference proteome</keyword>
<reference evidence="12" key="1">
    <citation type="submission" date="2019-11" db="EMBL/GenBank/DDBJ databases">
        <title>Leishmania tarentolae CDS.</title>
        <authorList>
            <person name="Goto Y."/>
            <person name="Yamagishi J."/>
        </authorList>
    </citation>
    <scope>NUCLEOTIDE SEQUENCE [LARGE SCALE GENOMIC DNA]</scope>
    <source>
        <strain evidence="12">Parrot Tar II</strain>
    </source>
</reference>
<evidence type="ECO:0000256" key="2">
    <source>
        <dbReference type="ARBA" id="ARBA00004687"/>
    </source>
</evidence>
<feature type="transmembrane region" description="Helical" evidence="11">
    <location>
        <begin position="523"/>
        <end position="542"/>
    </location>
</feature>
<dbReference type="Proteomes" id="UP000419144">
    <property type="component" value="Unassembled WGS sequence"/>
</dbReference>
<dbReference type="CDD" id="cd16023">
    <property type="entry name" value="GPI_EPT_3"/>
    <property type="match status" value="1"/>
</dbReference>
<proteinExistence type="inferred from homology"/>
<keyword evidence="6 11" id="KW-0812">Transmembrane</keyword>
<feature type="transmembrane region" description="Helical" evidence="11">
    <location>
        <begin position="795"/>
        <end position="815"/>
    </location>
</feature>
<feature type="transmembrane region" description="Helical" evidence="11">
    <location>
        <begin position="952"/>
        <end position="971"/>
    </location>
</feature>
<evidence type="ECO:0000256" key="5">
    <source>
        <dbReference type="ARBA" id="ARBA00022679"/>
    </source>
</evidence>
<dbReference type="EMBL" id="BLBS01000031">
    <property type="protein sequence ID" value="GET88876.1"/>
    <property type="molecule type" value="Genomic_DNA"/>
</dbReference>
<dbReference type="GO" id="GO:0051377">
    <property type="term" value="F:mannose-ethanolamine phosphotransferase activity"/>
    <property type="evidence" value="ECO:0007669"/>
    <property type="project" value="InterPro"/>
</dbReference>
<gene>
    <name evidence="12" type="ORF">LtaPh_2403300</name>
</gene>
<dbReference type="VEuPathDB" id="TriTrypDB:LtaPh_2403300"/>
<dbReference type="SUPFAM" id="SSF53649">
    <property type="entry name" value="Alkaline phosphatase-like"/>
    <property type="match status" value="1"/>
</dbReference>
<name>A0A640KGN8_LEITA</name>
<dbReference type="InterPro" id="IPR017850">
    <property type="entry name" value="Alkaline_phosphatase_core_sf"/>
</dbReference>
<evidence type="ECO:0000256" key="7">
    <source>
        <dbReference type="ARBA" id="ARBA00022824"/>
    </source>
</evidence>
<dbReference type="InterPro" id="IPR039524">
    <property type="entry name" value="PIGO/GPI13"/>
</dbReference>
<dbReference type="OrthoDB" id="272139at2759"/>
<keyword evidence="5" id="KW-0808">Transferase</keyword>
<comment type="pathway">
    <text evidence="2">Glycolipid biosynthesis; glycosylphosphatidylinositol-anchor biosynthesis.</text>
</comment>
<feature type="transmembrane region" description="Helical" evidence="11">
    <location>
        <begin position="548"/>
        <end position="565"/>
    </location>
</feature>
<evidence type="ECO:0000256" key="3">
    <source>
        <dbReference type="ARBA" id="ARBA00008695"/>
    </source>
</evidence>
<comment type="similarity">
    <text evidence="3">Belongs to the PIGG/PIGN/PIGO family. PIGO subfamily.</text>
</comment>
<feature type="transmembrane region" description="Helical" evidence="11">
    <location>
        <begin position="827"/>
        <end position="847"/>
    </location>
</feature>
<accession>A0A640KGN8</accession>
<dbReference type="AlphaFoldDB" id="A0A640KGN8"/>
<comment type="caution">
    <text evidence="12">The sequence shown here is derived from an EMBL/GenBank/DDBJ whole genome shotgun (WGS) entry which is preliminary data.</text>
</comment>
<evidence type="ECO:0000256" key="6">
    <source>
        <dbReference type="ARBA" id="ARBA00022692"/>
    </source>
</evidence>
<evidence type="ECO:0000256" key="9">
    <source>
        <dbReference type="ARBA" id="ARBA00023136"/>
    </source>
</evidence>
<dbReference type="GO" id="GO:0005789">
    <property type="term" value="C:endoplasmic reticulum membrane"/>
    <property type="evidence" value="ECO:0007669"/>
    <property type="project" value="UniProtKB-SubCell"/>
</dbReference>
<keyword evidence="9 11" id="KW-0472">Membrane</keyword>
<feature type="transmembrane region" description="Helical" evidence="11">
    <location>
        <begin position="915"/>
        <end position="937"/>
    </location>
</feature>
<evidence type="ECO:0000313" key="13">
    <source>
        <dbReference type="Proteomes" id="UP000419144"/>
    </source>
</evidence>
<dbReference type="Pfam" id="PF01663">
    <property type="entry name" value="Phosphodiest"/>
    <property type="match status" value="1"/>
</dbReference>
<keyword evidence="7" id="KW-0256">Endoplasmic reticulum</keyword>
<keyword evidence="10" id="KW-0325">Glycoprotein</keyword>